<dbReference type="CDD" id="cd00945">
    <property type="entry name" value="Aldolase_Class_I"/>
    <property type="match status" value="1"/>
</dbReference>
<dbReference type="SUPFAM" id="SSF110395">
    <property type="entry name" value="CutC-like"/>
    <property type="match status" value="1"/>
</dbReference>
<proteinExistence type="inferred from homology"/>
<accession>A0A3L7ALH9</accession>
<dbReference type="InterPro" id="IPR036822">
    <property type="entry name" value="CutC-like_dom_sf"/>
</dbReference>
<evidence type="ECO:0000313" key="3">
    <source>
        <dbReference type="EMBL" id="RLP80252.1"/>
    </source>
</evidence>
<evidence type="ECO:0000256" key="2">
    <source>
        <dbReference type="HAMAP-Rule" id="MF_00795"/>
    </source>
</evidence>
<keyword evidence="4" id="KW-1185">Reference proteome</keyword>
<dbReference type="PANTHER" id="PTHR12598:SF0">
    <property type="entry name" value="COPPER HOMEOSTASIS PROTEIN CUTC HOMOLOG"/>
    <property type="match status" value="1"/>
</dbReference>
<reference evidence="3 4" key="1">
    <citation type="submission" date="2018-10" db="EMBL/GenBank/DDBJ databases">
        <authorList>
            <person name="Li J."/>
        </authorList>
    </citation>
    <scope>NUCLEOTIDE SEQUENCE [LARGE SCALE GENOMIC DNA]</scope>
    <source>
        <strain evidence="3 4">JCM 11654</strain>
    </source>
</reference>
<dbReference type="HAMAP" id="MF_00795">
    <property type="entry name" value="CutC"/>
    <property type="match status" value="1"/>
</dbReference>
<dbReference type="GO" id="GO:0005737">
    <property type="term" value="C:cytoplasm"/>
    <property type="evidence" value="ECO:0007669"/>
    <property type="project" value="UniProtKB-SubCell"/>
</dbReference>
<dbReference type="GO" id="GO:0005507">
    <property type="term" value="F:copper ion binding"/>
    <property type="evidence" value="ECO:0007669"/>
    <property type="project" value="TreeGrafter"/>
</dbReference>
<gene>
    <name evidence="2" type="primary">cutC</name>
    <name evidence="3" type="ORF">D9V34_14405</name>
</gene>
<dbReference type="EMBL" id="RCUY01000013">
    <property type="protein sequence ID" value="RLP80252.1"/>
    <property type="molecule type" value="Genomic_DNA"/>
</dbReference>
<evidence type="ECO:0000256" key="1">
    <source>
        <dbReference type="ARBA" id="ARBA00007768"/>
    </source>
</evidence>
<comment type="caution">
    <text evidence="2">Once thought to be involved in copper homeostasis, experiments in E.coli have shown this is not the case.</text>
</comment>
<dbReference type="Gene3D" id="3.20.20.380">
    <property type="entry name" value="Copper homeostasis (CutC) domain"/>
    <property type="match status" value="1"/>
</dbReference>
<evidence type="ECO:0000313" key="4">
    <source>
        <dbReference type="Proteomes" id="UP000269438"/>
    </source>
</evidence>
<keyword evidence="2" id="KW-0963">Cytoplasm</keyword>
<dbReference type="OrthoDB" id="9815677at2"/>
<protein>
    <recommendedName>
        <fullName evidence="2">PF03932 family protein CutC</fullName>
    </recommendedName>
</protein>
<dbReference type="PANTHER" id="PTHR12598">
    <property type="entry name" value="COPPER HOMEOSTASIS PROTEIN CUTC"/>
    <property type="match status" value="1"/>
</dbReference>
<comment type="similarity">
    <text evidence="1 2">Belongs to the CutC family.</text>
</comment>
<dbReference type="InterPro" id="IPR005627">
    <property type="entry name" value="CutC-like"/>
</dbReference>
<sequence length="271" mass="28170">MSANNSGPALNSNESDPAMSATVNTTHQTLEMAVGDLAGIRIATDLGLDRIELCAGLELGGLSPSDGLVETALELAHTAVTPAQVHVLVRPRPGGFDFTEDEVAVMVAEVRSYARRGVDGVVIGALRDGELDRDTLDRLIEAADGVFVTLHRAFDYVRDQARTLESLRGSGIGRILTSGGESSVGDALPRLRELVPLAGDITLMAGGGLSPENCEAVAATGVGALHFSARSARPAEAGVSLGSATGSGPGMVWATDRARAKTFVRLLRTRD</sequence>
<comment type="subcellular location">
    <subcellularLocation>
        <location evidence="2">Cytoplasm</location>
    </subcellularLocation>
</comment>
<dbReference type="AlphaFoldDB" id="A0A3L7ALH9"/>
<organism evidence="3 4">
    <name type="scientific">Mycetocola lacteus</name>
    <dbReference type="NCBI Taxonomy" id="76637"/>
    <lineage>
        <taxon>Bacteria</taxon>
        <taxon>Bacillati</taxon>
        <taxon>Actinomycetota</taxon>
        <taxon>Actinomycetes</taxon>
        <taxon>Micrococcales</taxon>
        <taxon>Microbacteriaceae</taxon>
        <taxon>Mycetocola</taxon>
    </lineage>
</organism>
<dbReference type="Proteomes" id="UP000269438">
    <property type="component" value="Unassembled WGS sequence"/>
</dbReference>
<dbReference type="Pfam" id="PF03932">
    <property type="entry name" value="CutC"/>
    <property type="match status" value="1"/>
</dbReference>
<comment type="caution">
    <text evidence="3">The sequence shown here is derived from an EMBL/GenBank/DDBJ whole genome shotgun (WGS) entry which is preliminary data.</text>
</comment>
<name>A0A3L7ALH9_9MICO</name>